<dbReference type="EMBL" id="AE015451">
    <property type="protein sequence ID" value="AAN65654.1"/>
    <property type="molecule type" value="Genomic_DNA"/>
</dbReference>
<reference evidence="1 2" key="1">
    <citation type="journal article" date="2002" name="Environ. Microbiol.">
        <title>Complete genome sequence and comparative analysis of the metabolically versatile Pseudomonas putida KT2440.</title>
        <authorList>
            <person name="Nelson K.E."/>
            <person name="Weinel C."/>
            <person name="Paulsen I.T."/>
            <person name="Dodson R.J."/>
            <person name="Hilbert H."/>
            <person name="Martins dos Santos V.A."/>
            <person name="Fouts D.E."/>
            <person name="Gill S.R."/>
            <person name="Pop M."/>
            <person name="Holmes M."/>
            <person name="Brinkac L."/>
            <person name="Beanan M."/>
            <person name="DeBoy R.T."/>
            <person name="Daugherty S."/>
            <person name="Kolonay J."/>
            <person name="Madupu R."/>
            <person name="Nelson W."/>
            <person name="White O."/>
            <person name="Peterson J."/>
            <person name="Khouri H."/>
            <person name="Hance I."/>
            <person name="Chris Lee P."/>
            <person name="Holtzapple E."/>
            <person name="Scanlan D."/>
            <person name="Tran K."/>
            <person name="Moazzez A."/>
            <person name="Utterback T."/>
            <person name="Rizzo M."/>
            <person name="Lee K."/>
            <person name="Kosack D."/>
            <person name="Moestl D."/>
            <person name="Wedler H."/>
            <person name="Lauber J."/>
            <person name="Stjepandic D."/>
            <person name="Hoheisel J."/>
            <person name="Straetz M."/>
            <person name="Heim S."/>
            <person name="Kiewitz C."/>
            <person name="Eisen J.A."/>
            <person name="Timmis K.N."/>
            <person name="Dusterhoft A."/>
            <person name="Tummler B."/>
            <person name="Fraser C.M."/>
        </authorList>
    </citation>
    <scope>NUCLEOTIDE SEQUENCE [LARGE SCALE GENOMIC DNA]</scope>
    <source>
        <strain evidence="2">ATCC 47054 / DSM 6125 / CFBP 8728 / NCIMB 11950 / KT2440</strain>
    </source>
</reference>
<evidence type="ECO:0000313" key="2">
    <source>
        <dbReference type="Proteomes" id="UP000000556"/>
    </source>
</evidence>
<organism evidence="1 2">
    <name type="scientific">Pseudomonas putida (strain ATCC 47054 / DSM 6125 / CFBP 8728 / NCIMB 11950 / KT2440)</name>
    <dbReference type="NCBI Taxonomy" id="160488"/>
    <lineage>
        <taxon>Bacteria</taxon>
        <taxon>Pseudomonadati</taxon>
        <taxon>Pseudomonadota</taxon>
        <taxon>Gammaproteobacteria</taxon>
        <taxon>Pseudomonadales</taxon>
        <taxon>Pseudomonadaceae</taxon>
        <taxon>Pseudomonas</taxon>
    </lineage>
</organism>
<sequence length="291" mass="33146">MIMADTPEQEIVSAISAAGWLQGDTVSGDALIEHISEEVLKGQFEGVAPAYWMLASHSCTVHARNLCDAPWIEWIAVKVKKKAFDKQLHALNPRTLHLQHAEKQVLELKIHKRVWTKRAVLPTLHRNPVITLSEENGQYFSYWMSHHYNRIAMPDELVNRLKADQGDDGMKGIAVLVDDFLHQNNQFFASAWVSFNPKGEIRDPAEPYEVVFRFLTKREHARRANELHDQLNELLGVARNLNDGLYFGGADVTVLQDFTMLDAEDFVRYNLHDWLSVGDTDEDEEGADDAD</sequence>
<dbReference type="STRING" id="160488.PP_0020"/>
<reference evidence="1 2" key="2">
    <citation type="journal article" date="2016" name="Environ. Microbiol.">
        <title>The revisited genome of Pseudomonas putida KT2440 enlightens its value as a robust metabolic chassis.</title>
        <authorList>
            <person name="Belda E."/>
            <person name="van Heck R.G."/>
            <person name="Lopez-Sanchez M.J."/>
            <person name="Cruveiller S."/>
            <person name="Barbe V."/>
            <person name="Fraser C."/>
            <person name="Klenk H.P."/>
            <person name="Petersen J."/>
            <person name="Morgat A."/>
            <person name="Nikel P.I."/>
            <person name="Vallenet D."/>
            <person name="Rouy Z."/>
            <person name="Sekowska A."/>
            <person name="Martins Dos Santos V.A."/>
            <person name="de Lorenzo V."/>
            <person name="Danchin A."/>
            <person name="Medigue C."/>
        </authorList>
    </citation>
    <scope>NUCLEOTIDE SEQUENCE [LARGE SCALE GENOMIC DNA]</scope>
    <source>
        <strain evidence="2">ATCC 47054 / DSM 6125 / CFBP 8728 / NCIMB 11950 / KT2440</strain>
    </source>
</reference>
<dbReference type="BioCyc" id="PPUT160488:G1G01-21-MONOMER"/>
<dbReference type="PATRIC" id="fig|160488.4.peg.21"/>
<dbReference type="PaxDb" id="160488-PP_0020"/>
<name>Q88RV9_PSEPK</name>
<accession>Q88RV9</accession>
<evidence type="ECO:0000313" key="1">
    <source>
        <dbReference type="EMBL" id="AAN65654.1"/>
    </source>
</evidence>
<keyword evidence="2" id="KW-1185">Reference proteome</keyword>
<dbReference type="AlphaFoldDB" id="Q88RV9"/>
<proteinExistence type="predicted"/>
<dbReference type="eggNOG" id="ENOG5031QZT">
    <property type="taxonomic scope" value="Bacteria"/>
</dbReference>
<gene>
    <name evidence="1" type="ordered locus">PP_0020</name>
</gene>
<dbReference type="Proteomes" id="UP000000556">
    <property type="component" value="Chromosome"/>
</dbReference>
<protein>
    <submittedName>
        <fullName evidence="1">Uncharacterized protein</fullName>
    </submittedName>
</protein>
<dbReference type="HOGENOM" id="CLU_962663_0_0_6"/>
<dbReference type="KEGG" id="ppu:PP_0020"/>
<dbReference type="OrthoDB" id="7000544at2"/>